<proteinExistence type="predicted"/>
<reference evidence="1" key="1">
    <citation type="submission" date="2012-04" db="EMBL/GenBank/DDBJ databases">
        <title>The Genome Sequence of Loa loa.</title>
        <authorList>
            <consortium name="The Broad Institute Genome Sequencing Platform"/>
            <consortium name="Broad Institute Genome Sequencing Center for Infectious Disease"/>
            <person name="Nutman T.B."/>
            <person name="Fink D.L."/>
            <person name="Russ C."/>
            <person name="Young S."/>
            <person name="Zeng Q."/>
            <person name="Gargeya S."/>
            <person name="Alvarado L."/>
            <person name="Berlin A."/>
            <person name="Chapman S.B."/>
            <person name="Chen Z."/>
            <person name="Freedman E."/>
            <person name="Gellesch M."/>
            <person name="Goldberg J."/>
            <person name="Griggs A."/>
            <person name="Gujja S."/>
            <person name="Heilman E.R."/>
            <person name="Heiman D."/>
            <person name="Howarth C."/>
            <person name="Mehta T."/>
            <person name="Neiman D."/>
            <person name="Pearson M."/>
            <person name="Roberts A."/>
            <person name="Saif S."/>
            <person name="Shea T."/>
            <person name="Shenoy N."/>
            <person name="Sisk P."/>
            <person name="Stolte C."/>
            <person name="Sykes S."/>
            <person name="White J."/>
            <person name="Yandava C."/>
            <person name="Haas B."/>
            <person name="Henn M.R."/>
            <person name="Nusbaum C."/>
            <person name="Birren B."/>
        </authorList>
    </citation>
    <scope>NUCLEOTIDE SEQUENCE [LARGE SCALE GENOMIC DNA]</scope>
</reference>
<gene>
    <name evidence="1" type="ORF">LOAG_14370</name>
</gene>
<sequence length="62" mass="7365">CHKEIPQWLTIDTSRMVELSYWMENAKSQRVMAKYGQEEKKLHPLGWHDLHGSLPFILLETL</sequence>
<dbReference type="EMBL" id="JH712731">
    <property type="protein sequence ID" value="EFO14154.1"/>
    <property type="molecule type" value="Genomic_DNA"/>
</dbReference>
<organism evidence="1">
    <name type="scientific">Loa loa</name>
    <name type="common">Eye worm</name>
    <name type="synonym">Filaria loa</name>
    <dbReference type="NCBI Taxonomy" id="7209"/>
    <lineage>
        <taxon>Eukaryota</taxon>
        <taxon>Metazoa</taxon>
        <taxon>Ecdysozoa</taxon>
        <taxon>Nematoda</taxon>
        <taxon>Chromadorea</taxon>
        <taxon>Rhabditida</taxon>
        <taxon>Spirurina</taxon>
        <taxon>Spiruromorpha</taxon>
        <taxon>Filarioidea</taxon>
        <taxon>Onchocercidae</taxon>
        <taxon>Loa</taxon>
    </lineage>
</organism>
<protein>
    <submittedName>
        <fullName evidence="1">Uncharacterized protein</fullName>
    </submittedName>
</protein>
<name>A0A1S0THZ2_LOALO</name>
<feature type="non-terminal residue" evidence="1">
    <location>
        <position position="1"/>
    </location>
</feature>
<dbReference type="RefSeq" id="XP_003149915.1">
    <property type="nucleotide sequence ID" value="XM_003149867.1"/>
</dbReference>
<dbReference type="KEGG" id="loa:LOAG_14370"/>
<dbReference type="CTD" id="9951850"/>
<accession>A0A1S0THZ2</accession>
<evidence type="ECO:0000313" key="1">
    <source>
        <dbReference type="EMBL" id="EFO14154.1"/>
    </source>
</evidence>
<dbReference type="AlphaFoldDB" id="A0A1S0THZ2"/>
<dbReference type="GeneID" id="9951850"/>
<dbReference type="InParanoid" id="A0A1S0THZ2"/>